<evidence type="ECO:0000313" key="4">
    <source>
        <dbReference type="Proteomes" id="UP001152803"/>
    </source>
</evidence>
<dbReference type="PANTHER" id="PTHR17271:SF10">
    <property type="entry name" value="TRIO AND F-ACTIN-BINDING PROTEIN"/>
    <property type="match status" value="1"/>
</dbReference>
<comment type="caution">
    <text evidence="3">The sequence shown here is derived from an EMBL/GenBank/DDBJ whole genome shotgun (WGS) entry which is preliminary data.</text>
</comment>
<keyword evidence="4" id="KW-1185">Reference proteome</keyword>
<dbReference type="InterPro" id="IPR052223">
    <property type="entry name" value="Actin_Cytoskeleton_Reg"/>
</dbReference>
<evidence type="ECO:0000313" key="3">
    <source>
        <dbReference type="EMBL" id="KAJ8283807.1"/>
    </source>
</evidence>
<protein>
    <submittedName>
        <fullName evidence="3">Uncharacterized protein</fullName>
    </submittedName>
</protein>
<feature type="compositionally biased region" description="Basic and acidic residues" evidence="2">
    <location>
        <begin position="45"/>
        <end position="80"/>
    </location>
</feature>
<sequence>MEALEKAHREELERELEKVRRQAGGDADTRAPHGEQQLETQSLQRELDDLSERYSQKCLELNRAEQSSAEREREISRREREMTQLRKENQELQSRLTEEINRMRPSITGQGSEDTISLSNHELSSCDLEMLLRVKENELQYLHRETSCLRDELHSLNKEKRSACDRYKEVYAELGRMKSRSEQEIEALKEHLKLAMAALQEGQQLENNLEH</sequence>
<evidence type="ECO:0000256" key="1">
    <source>
        <dbReference type="SAM" id="Coils"/>
    </source>
</evidence>
<evidence type="ECO:0000256" key="2">
    <source>
        <dbReference type="SAM" id="MobiDB-lite"/>
    </source>
</evidence>
<dbReference type="GO" id="GO:0015629">
    <property type="term" value="C:actin cytoskeleton"/>
    <property type="evidence" value="ECO:0007669"/>
    <property type="project" value="TreeGrafter"/>
</dbReference>
<keyword evidence="1" id="KW-0175">Coiled coil</keyword>
<dbReference type="GO" id="GO:1900026">
    <property type="term" value="P:positive regulation of substrate adhesion-dependent cell spreading"/>
    <property type="evidence" value="ECO:0007669"/>
    <property type="project" value="TreeGrafter"/>
</dbReference>
<dbReference type="OrthoDB" id="9942268at2759"/>
<feature type="coiled-coil region" evidence="1">
    <location>
        <begin position="171"/>
        <end position="198"/>
    </location>
</feature>
<feature type="compositionally biased region" description="Basic and acidic residues" evidence="2">
    <location>
        <begin position="1"/>
        <end position="20"/>
    </location>
</feature>
<organism evidence="3 4">
    <name type="scientific">Conger conger</name>
    <name type="common">Conger eel</name>
    <name type="synonym">Muraena conger</name>
    <dbReference type="NCBI Taxonomy" id="82655"/>
    <lineage>
        <taxon>Eukaryota</taxon>
        <taxon>Metazoa</taxon>
        <taxon>Chordata</taxon>
        <taxon>Craniata</taxon>
        <taxon>Vertebrata</taxon>
        <taxon>Euteleostomi</taxon>
        <taxon>Actinopterygii</taxon>
        <taxon>Neopterygii</taxon>
        <taxon>Teleostei</taxon>
        <taxon>Anguilliformes</taxon>
        <taxon>Congridae</taxon>
        <taxon>Conger</taxon>
    </lineage>
</organism>
<feature type="region of interest" description="Disordered" evidence="2">
    <location>
        <begin position="1"/>
        <end position="80"/>
    </location>
</feature>
<proteinExistence type="predicted"/>
<dbReference type="PANTHER" id="PTHR17271">
    <property type="entry name" value="PLECKSTRIN HOMOLOGY PH DOMAIN-CONTAINING PROTEIN"/>
    <property type="match status" value="1"/>
</dbReference>
<dbReference type="Proteomes" id="UP001152803">
    <property type="component" value="Unassembled WGS sequence"/>
</dbReference>
<accession>A0A9Q1DXU5</accession>
<reference evidence="3" key="1">
    <citation type="journal article" date="2023" name="Science">
        <title>Genome structures resolve the early diversification of teleost fishes.</title>
        <authorList>
            <person name="Parey E."/>
            <person name="Louis A."/>
            <person name="Montfort J."/>
            <person name="Bouchez O."/>
            <person name="Roques C."/>
            <person name="Iampietro C."/>
            <person name="Lluch J."/>
            <person name="Castinel A."/>
            <person name="Donnadieu C."/>
            <person name="Desvignes T."/>
            <person name="Floi Bucao C."/>
            <person name="Jouanno E."/>
            <person name="Wen M."/>
            <person name="Mejri S."/>
            <person name="Dirks R."/>
            <person name="Jansen H."/>
            <person name="Henkel C."/>
            <person name="Chen W.J."/>
            <person name="Zahm M."/>
            <person name="Cabau C."/>
            <person name="Klopp C."/>
            <person name="Thompson A.W."/>
            <person name="Robinson-Rechavi M."/>
            <person name="Braasch I."/>
            <person name="Lecointre G."/>
            <person name="Bobe J."/>
            <person name="Postlethwait J.H."/>
            <person name="Berthelot C."/>
            <person name="Roest Crollius H."/>
            <person name="Guiguen Y."/>
        </authorList>
    </citation>
    <scope>NUCLEOTIDE SEQUENCE</scope>
    <source>
        <strain evidence="3">Concon-B</strain>
    </source>
</reference>
<dbReference type="GO" id="GO:0051015">
    <property type="term" value="F:actin filament binding"/>
    <property type="evidence" value="ECO:0007669"/>
    <property type="project" value="TreeGrafter"/>
</dbReference>
<name>A0A9Q1DXU5_CONCO</name>
<dbReference type="AlphaFoldDB" id="A0A9Q1DXU5"/>
<gene>
    <name evidence="3" type="ORF">COCON_G00026570</name>
</gene>
<dbReference type="EMBL" id="JAFJMO010000002">
    <property type="protein sequence ID" value="KAJ8283807.1"/>
    <property type="molecule type" value="Genomic_DNA"/>
</dbReference>